<accession>A0ABT4LF93</accession>
<evidence type="ECO:0000313" key="2">
    <source>
        <dbReference type="EMBL" id="MCZ4279773.1"/>
    </source>
</evidence>
<keyword evidence="3" id="KW-1185">Reference proteome</keyword>
<dbReference type="EMBL" id="JAPWGY010000001">
    <property type="protein sequence ID" value="MCZ4279773.1"/>
    <property type="molecule type" value="Genomic_DNA"/>
</dbReference>
<keyword evidence="1" id="KW-0812">Transmembrane</keyword>
<feature type="transmembrane region" description="Helical" evidence="1">
    <location>
        <begin position="76"/>
        <end position="100"/>
    </location>
</feature>
<protein>
    <submittedName>
        <fullName evidence="2">Uncharacterized protein</fullName>
    </submittedName>
</protein>
<dbReference type="RefSeq" id="WP_269421970.1">
    <property type="nucleotide sequence ID" value="NZ_JAPWGY010000001.1"/>
</dbReference>
<feature type="transmembrane region" description="Helical" evidence="1">
    <location>
        <begin position="186"/>
        <end position="206"/>
    </location>
</feature>
<feature type="transmembrane region" description="Helical" evidence="1">
    <location>
        <begin position="319"/>
        <end position="338"/>
    </location>
</feature>
<sequence>MTTPTFRLRLIVAAYTVLLCVVPVILTSYIEDQANYMQRPDGYYFSLHFMAGLPGGLIAGFLILPAYFAQEKFRAFYLLLGCLKTAVLFGFLAYLAFAIAESSLWLPGMRSSDQDFSSFQSEINLALWYLMVLTGISLAAGTLFWLLVLPCYALIYRLKHTISLWKIKETATQPIPAKINIYNETILTSGLCGAFAGLFLLPLIYFLTNQSELYRIKDFDTGDYPFMIILTLLPVAGLLWFTAIRKNSSDKGHHSYHRLMSLLQILLFVLFLAGLCLLQILGFNFMNPTSVPIIPLCGMIAALLVLPPFLQDRYQQPQAAIIGGILTTLVATLLYGTFPALNSLTLTINYVPEFEAETRIFYSIILQSALDKYLSFFFTLNYWLLLILPIGALFGWLAQLWVSGRRHRQEQSAGVLRFE</sequence>
<keyword evidence="1" id="KW-0472">Membrane</keyword>
<evidence type="ECO:0000256" key="1">
    <source>
        <dbReference type="SAM" id="Phobius"/>
    </source>
</evidence>
<feature type="transmembrane region" description="Helical" evidence="1">
    <location>
        <begin position="126"/>
        <end position="156"/>
    </location>
</feature>
<reference evidence="2" key="1">
    <citation type="submission" date="2022-12" db="EMBL/GenBank/DDBJ databases">
        <title>Bacterial isolates from different developmental stages of Nematostella vectensis.</title>
        <authorList>
            <person name="Fraune S."/>
        </authorList>
    </citation>
    <scope>NUCLEOTIDE SEQUENCE</scope>
    <source>
        <strain evidence="2">G21630-S1</strain>
    </source>
</reference>
<name>A0ABT4LF93_9PROT</name>
<feature type="transmembrane region" description="Helical" evidence="1">
    <location>
        <begin position="42"/>
        <end position="64"/>
    </location>
</feature>
<feature type="transmembrane region" description="Helical" evidence="1">
    <location>
        <begin position="265"/>
        <end position="286"/>
    </location>
</feature>
<organism evidence="2 3">
    <name type="scientific">Kiloniella laminariae</name>
    <dbReference type="NCBI Taxonomy" id="454162"/>
    <lineage>
        <taxon>Bacteria</taxon>
        <taxon>Pseudomonadati</taxon>
        <taxon>Pseudomonadota</taxon>
        <taxon>Alphaproteobacteria</taxon>
        <taxon>Rhodospirillales</taxon>
        <taxon>Kiloniellaceae</taxon>
        <taxon>Kiloniella</taxon>
    </lineage>
</organism>
<gene>
    <name evidence="2" type="ORF">O4H49_03215</name>
</gene>
<proteinExistence type="predicted"/>
<feature type="transmembrane region" description="Helical" evidence="1">
    <location>
        <begin position="12"/>
        <end position="30"/>
    </location>
</feature>
<feature type="transmembrane region" description="Helical" evidence="1">
    <location>
        <begin position="292"/>
        <end position="310"/>
    </location>
</feature>
<feature type="transmembrane region" description="Helical" evidence="1">
    <location>
        <begin position="382"/>
        <end position="402"/>
    </location>
</feature>
<feature type="transmembrane region" description="Helical" evidence="1">
    <location>
        <begin position="226"/>
        <end position="244"/>
    </location>
</feature>
<dbReference type="Proteomes" id="UP001069802">
    <property type="component" value="Unassembled WGS sequence"/>
</dbReference>
<comment type="caution">
    <text evidence="2">The sequence shown here is derived from an EMBL/GenBank/DDBJ whole genome shotgun (WGS) entry which is preliminary data.</text>
</comment>
<keyword evidence="1" id="KW-1133">Transmembrane helix</keyword>
<evidence type="ECO:0000313" key="3">
    <source>
        <dbReference type="Proteomes" id="UP001069802"/>
    </source>
</evidence>